<keyword evidence="2" id="KW-1185">Reference proteome</keyword>
<gene>
    <name evidence="1" type="ORF">UA08_00792</name>
</gene>
<comment type="caution">
    <text evidence="1">The sequence shown here is derived from an EMBL/GenBank/DDBJ whole genome shotgun (WGS) entry which is preliminary data.</text>
</comment>
<dbReference type="RefSeq" id="XP_020124770.1">
    <property type="nucleotide sequence ID" value="XM_020260637.1"/>
</dbReference>
<accession>A0A225B983</accession>
<organism evidence="1 2">
    <name type="scientific">Talaromyces atroroseus</name>
    <dbReference type="NCBI Taxonomy" id="1441469"/>
    <lineage>
        <taxon>Eukaryota</taxon>
        <taxon>Fungi</taxon>
        <taxon>Dikarya</taxon>
        <taxon>Ascomycota</taxon>
        <taxon>Pezizomycotina</taxon>
        <taxon>Eurotiomycetes</taxon>
        <taxon>Eurotiomycetidae</taxon>
        <taxon>Eurotiales</taxon>
        <taxon>Trichocomaceae</taxon>
        <taxon>Talaromyces</taxon>
        <taxon>Talaromyces sect. Trachyspermi</taxon>
    </lineage>
</organism>
<dbReference type="EMBL" id="LFMY01000001">
    <property type="protein sequence ID" value="OKL64649.1"/>
    <property type="molecule type" value="Genomic_DNA"/>
</dbReference>
<dbReference type="OrthoDB" id="62952at2759"/>
<evidence type="ECO:0000313" key="2">
    <source>
        <dbReference type="Proteomes" id="UP000214365"/>
    </source>
</evidence>
<protein>
    <submittedName>
        <fullName evidence="1">Uncharacterized protein</fullName>
    </submittedName>
</protein>
<sequence>MIGFLDLPEEIRNMIYMCLIGMVYSEIDFSFHGYEYTATFLDQIGQNAKHIRRIFPELPTVLENKDGLFKSEENARILDKIQSACTGSTKLII</sequence>
<name>A0A225B983_TALAT</name>
<dbReference type="Proteomes" id="UP000214365">
    <property type="component" value="Unassembled WGS sequence"/>
</dbReference>
<reference evidence="1 2" key="1">
    <citation type="submission" date="2015-06" db="EMBL/GenBank/DDBJ databases">
        <title>Talaromyces atroroseus IBT 11181 draft genome.</title>
        <authorList>
            <person name="Rasmussen K.B."/>
            <person name="Rasmussen S."/>
            <person name="Petersen B."/>
            <person name="Sicheritz-Ponten T."/>
            <person name="Mortensen U.H."/>
            <person name="Thrane U."/>
        </authorList>
    </citation>
    <scope>NUCLEOTIDE SEQUENCE [LARGE SCALE GENOMIC DNA]</scope>
    <source>
        <strain evidence="1 2">IBT 11181</strain>
    </source>
</reference>
<proteinExistence type="predicted"/>
<dbReference type="AlphaFoldDB" id="A0A225B983"/>
<evidence type="ECO:0000313" key="1">
    <source>
        <dbReference type="EMBL" id="OKL64649.1"/>
    </source>
</evidence>
<dbReference type="GeneID" id="31000547"/>